<sequence length="101" mass="10886">MPPLKNDLPPLGSGADLFNGDNDLQVFLLFAPSAPTFLGRHPEERPAQSLAKSAWRVGVGGRLRHHLDMLRTAWCELVASTATTWHRDTDAPSAGAPTATD</sequence>
<evidence type="ECO:0000313" key="2">
    <source>
        <dbReference type="Proteomes" id="UP000190750"/>
    </source>
</evidence>
<accession>A0A1T1AUD5</accession>
<evidence type="ECO:0000313" key="1">
    <source>
        <dbReference type="EMBL" id="OOV07719.1"/>
    </source>
</evidence>
<dbReference type="AlphaFoldDB" id="A0A1T1AUD5"/>
<comment type="caution">
    <text evidence="1">The sequence shown here is derived from an EMBL/GenBank/DDBJ whole genome shotgun (WGS) entry which is preliminary data.</text>
</comment>
<proteinExistence type="predicted"/>
<keyword evidence="2" id="KW-1185">Reference proteome</keyword>
<gene>
    <name evidence="1" type="ORF">RF819_14195</name>
</gene>
<dbReference type="Proteomes" id="UP000190750">
    <property type="component" value="Unassembled WGS sequence"/>
</dbReference>
<reference evidence="1 2" key="1">
    <citation type="submission" date="2017-01" db="EMBL/GenBank/DDBJ databases">
        <title>Genome sequencing of Rhodoferax fermentans JCM 7819.</title>
        <authorList>
            <person name="Kim Y.J."/>
            <person name="Farh M.E.-A."/>
            <person name="Yang D.-C."/>
        </authorList>
    </citation>
    <scope>NUCLEOTIDE SEQUENCE [LARGE SCALE GENOMIC DNA]</scope>
    <source>
        <strain evidence="1 2">JCM 7819</strain>
    </source>
</reference>
<dbReference type="RefSeq" id="WP_143541717.1">
    <property type="nucleotide sequence ID" value="NZ_MTJN01000002.1"/>
</dbReference>
<name>A0A1T1AUD5_RHOFE</name>
<organism evidence="1 2">
    <name type="scientific">Rhodoferax fermentans</name>
    <dbReference type="NCBI Taxonomy" id="28066"/>
    <lineage>
        <taxon>Bacteria</taxon>
        <taxon>Pseudomonadati</taxon>
        <taxon>Pseudomonadota</taxon>
        <taxon>Betaproteobacteria</taxon>
        <taxon>Burkholderiales</taxon>
        <taxon>Comamonadaceae</taxon>
        <taxon>Rhodoferax</taxon>
    </lineage>
</organism>
<dbReference type="STRING" id="28066.RF819_14195"/>
<protein>
    <submittedName>
        <fullName evidence="1">Uncharacterized protein</fullName>
    </submittedName>
</protein>
<dbReference type="EMBL" id="MTJN01000002">
    <property type="protein sequence ID" value="OOV07719.1"/>
    <property type="molecule type" value="Genomic_DNA"/>
</dbReference>